<dbReference type="PANTHER" id="PTHR42850">
    <property type="entry name" value="METALLOPHOSPHOESTERASE"/>
    <property type="match status" value="1"/>
</dbReference>
<dbReference type="GO" id="GO:0008803">
    <property type="term" value="F:bis(5'-nucleosyl)-tetraphosphatase (symmetrical) activity"/>
    <property type="evidence" value="ECO:0007669"/>
    <property type="project" value="TreeGrafter"/>
</dbReference>
<dbReference type="EMBL" id="AFMN01000002">
    <property type="protein sequence ID" value="EGL98165.1"/>
    <property type="molecule type" value="Genomic_DNA"/>
</dbReference>
<protein>
    <submittedName>
        <fullName evidence="2">Serine/threonine protein phosphatase</fullName>
    </submittedName>
</protein>
<feature type="domain" description="Calcineurin-like phosphoesterase" evidence="1">
    <location>
        <begin position="4"/>
        <end position="184"/>
    </location>
</feature>
<dbReference type="PATRIC" id="fig|1029822.3.peg.1591"/>
<name>F5VFM6_9LACO</name>
<dbReference type="AlphaFoldDB" id="F5VFM6"/>
<dbReference type="SUPFAM" id="SSF56300">
    <property type="entry name" value="Metallo-dependent phosphatases"/>
    <property type="match status" value="1"/>
</dbReference>
<proteinExistence type="predicted"/>
<dbReference type="GO" id="GO:0005737">
    <property type="term" value="C:cytoplasm"/>
    <property type="evidence" value="ECO:0007669"/>
    <property type="project" value="TreeGrafter"/>
</dbReference>
<evidence type="ECO:0000313" key="3">
    <source>
        <dbReference type="Proteomes" id="UP000006227"/>
    </source>
</evidence>
<comment type="caution">
    <text evidence="2">The sequence shown here is derived from an EMBL/GenBank/DDBJ whole genome shotgun (WGS) entry which is preliminary data.</text>
</comment>
<sequence length="267" mass="30515">MEYIFASDPHGTGKPWIKLVKQAQADYPDAKLVLGGDYIDGRKHSKETLDFVIEQAANPNVEVLLGNHEDMLLNFVEKGDDLWFLNGAKKTIKSLLGRGYSQNKAKALLKATPYYQFIVSIRDNLSYEDNNFLFMHAGFDIKHPEKRDRELLLWARDEYFYEDMIRRTFAHNPLNKTIVTGHTPTCIIDGRFLEGRADGLPEKYKEDLINYACPVLRVQYKGEKARYLTDNGCHGDLPSHNGNVAVFNENGALIKIYNKVGVKLWLS</sequence>
<organism evidence="2 3">
    <name type="scientific">Ligilactobacillus salivarius NIAS840</name>
    <dbReference type="NCBI Taxonomy" id="1029822"/>
    <lineage>
        <taxon>Bacteria</taxon>
        <taxon>Bacillati</taxon>
        <taxon>Bacillota</taxon>
        <taxon>Bacilli</taxon>
        <taxon>Lactobacillales</taxon>
        <taxon>Lactobacillaceae</taxon>
        <taxon>Ligilactobacillus</taxon>
    </lineage>
</organism>
<dbReference type="InterPro" id="IPR050126">
    <property type="entry name" value="Ap4A_hydrolase"/>
</dbReference>
<dbReference type="InterPro" id="IPR004843">
    <property type="entry name" value="Calcineurin-like_PHP"/>
</dbReference>
<dbReference type="Gene3D" id="3.60.21.10">
    <property type="match status" value="1"/>
</dbReference>
<evidence type="ECO:0000259" key="1">
    <source>
        <dbReference type="Pfam" id="PF00149"/>
    </source>
</evidence>
<dbReference type="Proteomes" id="UP000006227">
    <property type="component" value="Unassembled WGS sequence"/>
</dbReference>
<accession>F5VFM6</accession>
<evidence type="ECO:0000313" key="2">
    <source>
        <dbReference type="EMBL" id="EGL98165.1"/>
    </source>
</evidence>
<dbReference type="PANTHER" id="PTHR42850:SF4">
    <property type="entry name" value="ZINC-DEPENDENT ENDOPOLYPHOSPHATASE"/>
    <property type="match status" value="1"/>
</dbReference>
<dbReference type="InterPro" id="IPR029052">
    <property type="entry name" value="Metallo-depent_PP-like"/>
</dbReference>
<reference evidence="2 3" key="1">
    <citation type="journal article" date="2011" name="J. Bacteriol.">
        <title>Genome Sequence of Lactobacillus salivarius NIAS840, Isolated from Chicken Intestine.</title>
        <authorList>
            <person name="Ham J.S."/>
            <person name="Kim H.W."/>
            <person name="Seol K.H."/>
            <person name="Jang A."/>
            <person name="Jeong S.G."/>
            <person name="Oh M.H."/>
            <person name="Kim D.H."/>
            <person name="Kang D.K."/>
            <person name="Kim G.B."/>
            <person name="Cha C.J."/>
        </authorList>
    </citation>
    <scope>NUCLEOTIDE SEQUENCE [LARGE SCALE GENOMIC DNA]</scope>
    <source>
        <strain evidence="2 3">NIAS840</strain>
    </source>
</reference>
<dbReference type="GO" id="GO:0016791">
    <property type="term" value="F:phosphatase activity"/>
    <property type="evidence" value="ECO:0007669"/>
    <property type="project" value="TreeGrafter"/>
</dbReference>
<gene>
    <name evidence="2" type="ORF">NIAS840_01596</name>
</gene>
<dbReference type="RefSeq" id="WP_003706684.1">
    <property type="nucleotide sequence ID" value="NZ_AFMN01000002.1"/>
</dbReference>
<dbReference type="Pfam" id="PF00149">
    <property type="entry name" value="Metallophos"/>
    <property type="match status" value="1"/>
</dbReference>
<dbReference type="GO" id="GO:0110154">
    <property type="term" value="P:RNA decapping"/>
    <property type="evidence" value="ECO:0007669"/>
    <property type="project" value="TreeGrafter"/>
</dbReference>